<dbReference type="SUPFAM" id="SSF53271">
    <property type="entry name" value="PRTase-like"/>
    <property type="match status" value="1"/>
</dbReference>
<evidence type="ECO:0000256" key="7">
    <source>
        <dbReference type="ARBA" id="ARBA00022490"/>
    </source>
</evidence>
<dbReference type="InterPro" id="IPR029057">
    <property type="entry name" value="PRTase-like"/>
</dbReference>
<evidence type="ECO:0000256" key="3">
    <source>
        <dbReference type="ARBA" id="ARBA00004496"/>
    </source>
</evidence>
<dbReference type="OrthoDB" id="9803963at2"/>
<comment type="subunit">
    <text evidence="11">Homodimer.</text>
</comment>
<evidence type="ECO:0000256" key="5">
    <source>
        <dbReference type="ARBA" id="ARBA00008391"/>
    </source>
</evidence>
<dbReference type="NCBIfam" id="NF002636">
    <property type="entry name" value="PRK02304.1-5"/>
    <property type="match status" value="1"/>
</dbReference>
<evidence type="ECO:0000256" key="4">
    <source>
        <dbReference type="ARBA" id="ARBA00004659"/>
    </source>
</evidence>
<dbReference type="HAMAP" id="MF_00004">
    <property type="entry name" value="Aden_phosphoribosyltr"/>
    <property type="match status" value="1"/>
</dbReference>
<dbReference type="NCBIfam" id="NF002634">
    <property type="entry name" value="PRK02304.1-3"/>
    <property type="match status" value="1"/>
</dbReference>
<comment type="subcellular location">
    <subcellularLocation>
        <location evidence="3 11">Cytoplasm</location>
    </subcellularLocation>
</comment>
<evidence type="ECO:0000256" key="9">
    <source>
        <dbReference type="ARBA" id="ARBA00022679"/>
    </source>
</evidence>
<dbReference type="GO" id="GO:0006168">
    <property type="term" value="P:adenine salvage"/>
    <property type="evidence" value="ECO:0007669"/>
    <property type="project" value="InterPro"/>
</dbReference>
<comment type="catalytic activity">
    <reaction evidence="1 11">
        <text>AMP + diphosphate = 5-phospho-alpha-D-ribose 1-diphosphate + adenine</text>
        <dbReference type="Rhea" id="RHEA:16609"/>
        <dbReference type="ChEBI" id="CHEBI:16708"/>
        <dbReference type="ChEBI" id="CHEBI:33019"/>
        <dbReference type="ChEBI" id="CHEBI:58017"/>
        <dbReference type="ChEBI" id="CHEBI:456215"/>
        <dbReference type="EC" id="2.4.2.7"/>
    </reaction>
</comment>
<gene>
    <name evidence="11" type="primary">apt</name>
    <name evidence="13" type="ORF">EH32_01845</name>
</gene>
<comment type="caution">
    <text evidence="13">The sequence shown here is derived from an EMBL/GenBank/DDBJ whole genome shotgun (WGS) entry which is preliminary data.</text>
</comment>
<keyword evidence="7 11" id="KW-0963">Cytoplasm</keyword>
<dbReference type="NCBIfam" id="TIGR01090">
    <property type="entry name" value="apt"/>
    <property type="match status" value="1"/>
</dbReference>
<dbReference type="GO" id="GO:0003999">
    <property type="term" value="F:adenine phosphoribosyltransferase activity"/>
    <property type="evidence" value="ECO:0007669"/>
    <property type="project" value="UniProtKB-UniRule"/>
</dbReference>
<feature type="domain" description="Phosphoribosyltransferase" evidence="12">
    <location>
        <begin position="61"/>
        <end position="156"/>
    </location>
</feature>
<evidence type="ECO:0000313" key="14">
    <source>
        <dbReference type="Proteomes" id="UP000027866"/>
    </source>
</evidence>
<dbReference type="GO" id="GO:0005737">
    <property type="term" value="C:cytoplasm"/>
    <property type="evidence" value="ECO:0007669"/>
    <property type="project" value="UniProtKB-SubCell"/>
</dbReference>
<dbReference type="GO" id="GO:0044209">
    <property type="term" value="P:AMP salvage"/>
    <property type="evidence" value="ECO:0007669"/>
    <property type="project" value="UniProtKB-UniRule"/>
</dbReference>
<keyword evidence="8 11" id="KW-0328">Glycosyltransferase</keyword>
<keyword evidence="9 11" id="KW-0808">Transferase</keyword>
<evidence type="ECO:0000256" key="6">
    <source>
        <dbReference type="ARBA" id="ARBA00011893"/>
    </source>
</evidence>
<proteinExistence type="inferred from homology"/>
<evidence type="ECO:0000313" key="13">
    <source>
        <dbReference type="EMBL" id="KEO90588.1"/>
    </source>
</evidence>
<dbReference type="GO" id="GO:0006166">
    <property type="term" value="P:purine ribonucleoside salvage"/>
    <property type="evidence" value="ECO:0007669"/>
    <property type="project" value="UniProtKB-UniRule"/>
</dbReference>
<comment type="function">
    <text evidence="2 11">Catalyzes a salvage reaction resulting in the formation of AMP, that is energically less costly than de novo synthesis.</text>
</comment>
<comment type="similarity">
    <text evidence="5 11">Belongs to the purine/pyrimidine phosphoribosyltransferase family.</text>
</comment>
<dbReference type="FunFam" id="3.40.50.2020:FF:000021">
    <property type="entry name" value="Adenine phosphoribosyltransferase"/>
    <property type="match status" value="1"/>
</dbReference>
<dbReference type="GO" id="GO:0016208">
    <property type="term" value="F:AMP binding"/>
    <property type="evidence" value="ECO:0007669"/>
    <property type="project" value="TreeGrafter"/>
</dbReference>
<evidence type="ECO:0000256" key="10">
    <source>
        <dbReference type="ARBA" id="ARBA00022726"/>
    </source>
</evidence>
<dbReference type="AlphaFoldDB" id="A0A074MFF6"/>
<keyword evidence="14" id="KW-1185">Reference proteome</keyword>
<evidence type="ECO:0000256" key="1">
    <source>
        <dbReference type="ARBA" id="ARBA00000868"/>
    </source>
</evidence>
<protein>
    <recommendedName>
        <fullName evidence="6 11">Adenine phosphoribosyltransferase</fullName>
        <shortName evidence="11">APRT</shortName>
        <ecNumber evidence="6 11">2.4.2.7</ecNumber>
    </recommendedName>
</protein>
<dbReference type="CDD" id="cd06223">
    <property type="entry name" value="PRTases_typeI"/>
    <property type="match status" value="1"/>
</dbReference>
<name>A0A074MFF6_9SPHN</name>
<evidence type="ECO:0000259" key="12">
    <source>
        <dbReference type="Pfam" id="PF00156"/>
    </source>
</evidence>
<dbReference type="Gene3D" id="3.40.50.2020">
    <property type="match status" value="1"/>
</dbReference>
<sequence>MTIEGRLSPDEIKALVRTVPDFPVPGIQFRDITTVIGHPRALASSVHHLADMAREGGAEDIAGMEARGFIFGAAVSIALGTGFIPVRKPGKLPVEVIGVEYDLEYGKDRLEMDPGAIRPGQKVSIVDDLIATGGTALAAIELLRRAGAVVEQALFVIDLPDLGGARRLREAGVDVRTLMEFEGE</sequence>
<evidence type="ECO:0000256" key="2">
    <source>
        <dbReference type="ARBA" id="ARBA00003968"/>
    </source>
</evidence>
<evidence type="ECO:0000256" key="8">
    <source>
        <dbReference type="ARBA" id="ARBA00022676"/>
    </source>
</evidence>
<dbReference type="UniPathway" id="UPA00588">
    <property type="reaction ID" value="UER00646"/>
</dbReference>
<reference evidence="13 14" key="1">
    <citation type="submission" date="2014-04" db="EMBL/GenBank/DDBJ databases">
        <title>A comprehensive comparison of genomes of Erythrobacter spp. Strains.</title>
        <authorList>
            <person name="Zheng Q."/>
        </authorList>
    </citation>
    <scope>NUCLEOTIDE SEQUENCE [LARGE SCALE GENOMIC DNA]</scope>
    <source>
        <strain evidence="13 14">DSM 8509</strain>
    </source>
</reference>
<dbReference type="InterPro" id="IPR000836">
    <property type="entry name" value="PRTase_dom"/>
</dbReference>
<dbReference type="PANTHER" id="PTHR32315">
    <property type="entry name" value="ADENINE PHOSPHORIBOSYLTRANSFERASE"/>
    <property type="match status" value="1"/>
</dbReference>
<dbReference type="InterPro" id="IPR050054">
    <property type="entry name" value="UPRTase/APRTase"/>
</dbReference>
<dbReference type="InterPro" id="IPR005764">
    <property type="entry name" value="Ade_phspho_trans"/>
</dbReference>
<dbReference type="EC" id="2.4.2.7" evidence="6 11"/>
<keyword evidence="10 11" id="KW-0660">Purine salvage</keyword>
<accession>A0A074MFF6</accession>
<dbReference type="Pfam" id="PF00156">
    <property type="entry name" value="Pribosyltran"/>
    <property type="match status" value="1"/>
</dbReference>
<evidence type="ECO:0000256" key="11">
    <source>
        <dbReference type="HAMAP-Rule" id="MF_00004"/>
    </source>
</evidence>
<dbReference type="Proteomes" id="UP000027866">
    <property type="component" value="Unassembled WGS sequence"/>
</dbReference>
<organism evidence="13 14">
    <name type="scientific">Erythrobacter litoralis</name>
    <dbReference type="NCBI Taxonomy" id="39960"/>
    <lineage>
        <taxon>Bacteria</taxon>
        <taxon>Pseudomonadati</taxon>
        <taxon>Pseudomonadota</taxon>
        <taxon>Alphaproteobacteria</taxon>
        <taxon>Sphingomonadales</taxon>
        <taxon>Erythrobacteraceae</taxon>
        <taxon>Erythrobacter/Porphyrobacter group</taxon>
        <taxon>Erythrobacter</taxon>
    </lineage>
</organism>
<dbReference type="PANTHER" id="PTHR32315:SF3">
    <property type="entry name" value="ADENINE PHOSPHORIBOSYLTRANSFERASE"/>
    <property type="match status" value="1"/>
</dbReference>
<comment type="pathway">
    <text evidence="4 11">Purine metabolism; AMP biosynthesis via salvage pathway; AMP from adenine: step 1/1.</text>
</comment>
<dbReference type="EMBL" id="JMIX01000012">
    <property type="protein sequence ID" value="KEO90588.1"/>
    <property type="molecule type" value="Genomic_DNA"/>
</dbReference>
<dbReference type="GO" id="GO:0002055">
    <property type="term" value="F:adenine binding"/>
    <property type="evidence" value="ECO:0007669"/>
    <property type="project" value="TreeGrafter"/>
</dbReference>